<dbReference type="AlphaFoldDB" id="A0AAW1LDG8"/>
<gene>
    <name evidence="2" type="ORF">QE152_g13210</name>
</gene>
<evidence type="ECO:0000313" key="2">
    <source>
        <dbReference type="EMBL" id="KAK9732052.1"/>
    </source>
</evidence>
<evidence type="ECO:0008006" key="4">
    <source>
        <dbReference type="Google" id="ProtNLM"/>
    </source>
</evidence>
<dbReference type="EMBL" id="JASPKY010000123">
    <property type="protein sequence ID" value="KAK9732052.1"/>
    <property type="molecule type" value="Genomic_DNA"/>
</dbReference>
<accession>A0AAW1LDG8</accession>
<feature type="region of interest" description="Disordered" evidence="1">
    <location>
        <begin position="209"/>
        <end position="235"/>
    </location>
</feature>
<protein>
    <recommendedName>
        <fullName evidence="4">Reverse transcriptase domain-containing protein</fullName>
    </recommendedName>
</protein>
<feature type="compositionally biased region" description="Low complexity" evidence="1">
    <location>
        <begin position="211"/>
        <end position="225"/>
    </location>
</feature>
<comment type="caution">
    <text evidence="2">The sequence shown here is derived from an EMBL/GenBank/DDBJ whole genome shotgun (WGS) entry which is preliminary data.</text>
</comment>
<sequence>MQPGGTLSPSCKIAALAFADDLLLLEDRDLDVPNALQAVEDFLRTCGMALNPVKCFSISAATVSGKSVPRRKPSFKIHGHYIQPLTGINNFRYLGLMFGSTAAAKPTLFNLTQWLSNLQRAPIRPSQKFDILKSYLVPRLLYGPQSPGLTDELLQECDRLLRRATRKILHLNTHTGSQFLHARIRDGGLGLPQLRYKLPVSFPGDWKTSRGTATTLPTGPPSLTSKGRPSHCTTT</sequence>
<proteinExistence type="predicted"/>
<dbReference type="Proteomes" id="UP001458880">
    <property type="component" value="Unassembled WGS sequence"/>
</dbReference>
<name>A0AAW1LDG8_POPJA</name>
<reference evidence="2 3" key="1">
    <citation type="journal article" date="2024" name="BMC Genomics">
        <title>De novo assembly and annotation of Popillia japonica's genome with initial clues to its potential as an invasive pest.</title>
        <authorList>
            <person name="Cucini C."/>
            <person name="Boschi S."/>
            <person name="Funari R."/>
            <person name="Cardaioli E."/>
            <person name="Iannotti N."/>
            <person name="Marturano G."/>
            <person name="Paoli F."/>
            <person name="Bruttini M."/>
            <person name="Carapelli A."/>
            <person name="Frati F."/>
            <person name="Nardi F."/>
        </authorList>
    </citation>
    <scope>NUCLEOTIDE SEQUENCE [LARGE SCALE GENOMIC DNA]</scope>
    <source>
        <strain evidence="2">DMR45628</strain>
    </source>
</reference>
<organism evidence="2 3">
    <name type="scientific">Popillia japonica</name>
    <name type="common">Japanese beetle</name>
    <dbReference type="NCBI Taxonomy" id="7064"/>
    <lineage>
        <taxon>Eukaryota</taxon>
        <taxon>Metazoa</taxon>
        <taxon>Ecdysozoa</taxon>
        <taxon>Arthropoda</taxon>
        <taxon>Hexapoda</taxon>
        <taxon>Insecta</taxon>
        <taxon>Pterygota</taxon>
        <taxon>Neoptera</taxon>
        <taxon>Endopterygota</taxon>
        <taxon>Coleoptera</taxon>
        <taxon>Polyphaga</taxon>
        <taxon>Scarabaeiformia</taxon>
        <taxon>Scarabaeidae</taxon>
        <taxon>Rutelinae</taxon>
        <taxon>Popillia</taxon>
    </lineage>
</organism>
<evidence type="ECO:0000256" key="1">
    <source>
        <dbReference type="SAM" id="MobiDB-lite"/>
    </source>
</evidence>
<evidence type="ECO:0000313" key="3">
    <source>
        <dbReference type="Proteomes" id="UP001458880"/>
    </source>
</evidence>
<keyword evidence="3" id="KW-1185">Reference proteome</keyword>